<feature type="region of interest" description="Disordered" evidence="1">
    <location>
        <begin position="139"/>
        <end position="158"/>
    </location>
</feature>
<dbReference type="Pfam" id="PF12697">
    <property type="entry name" value="Abhydrolase_6"/>
    <property type="match status" value="1"/>
</dbReference>
<organism evidence="3 4">
    <name type="scientific">Pyricularia oryzae</name>
    <name type="common">Rice blast fungus</name>
    <name type="synonym">Magnaporthe oryzae</name>
    <dbReference type="NCBI Taxonomy" id="318829"/>
    <lineage>
        <taxon>Eukaryota</taxon>
        <taxon>Fungi</taxon>
        <taxon>Dikarya</taxon>
        <taxon>Ascomycota</taxon>
        <taxon>Pezizomycotina</taxon>
        <taxon>Sordariomycetes</taxon>
        <taxon>Sordariomycetidae</taxon>
        <taxon>Magnaporthales</taxon>
        <taxon>Pyriculariaceae</taxon>
        <taxon>Pyricularia</taxon>
    </lineage>
</organism>
<dbReference type="Gene3D" id="3.40.50.1820">
    <property type="entry name" value="alpha/beta hydrolase"/>
    <property type="match status" value="1"/>
</dbReference>
<name>A0A4P7NJL4_PYROR</name>
<dbReference type="EMBL" id="CP034208">
    <property type="protein sequence ID" value="QBZ62261.1"/>
    <property type="molecule type" value="Genomic_DNA"/>
</dbReference>
<gene>
    <name evidence="3" type="ORF">PoMZ_11138</name>
</gene>
<evidence type="ECO:0000313" key="4">
    <source>
        <dbReference type="Proteomes" id="UP000294847"/>
    </source>
</evidence>
<sequence>MPTPQTQTIPTPWCPISATILQPDPTTTPPHPTDLTLLLLHGNSSSSLAFTHILSRPPPPGVSRVVALDYPGHGRSGNATAEHQRVYTQPGYAAVAAHALAALNIRGRVAVLGWSLGGHVAIELIPLLAPSSLADRAASLGTGPLPGTSPAPSPPPTSEIAIAGIMLVGTPPLGNAAQFKAGFSPGAGECASARGSRRGEVGRGGRDALSEISFFALAAEELTDEMVETLTVAGHGPPREQWMADGARRTDGRARRVMAENAFAGELSDQVGIVGASDVLCAVVNGAEEPFVNLDYVDGIRFRNLWKGECHRIPGLGHAPFWEAPDLFWDGYLTPFLADCDAAQAYSL</sequence>
<dbReference type="AlphaFoldDB" id="A0A4P7NJL4"/>
<dbReference type="PANTHER" id="PTHR43798:SF33">
    <property type="entry name" value="HYDROLASE, PUTATIVE (AFU_ORTHOLOGUE AFUA_2G14860)-RELATED"/>
    <property type="match status" value="1"/>
</dbReference>
<evidence type="ECO:0000259" key="2">
    <source>
        <dbReference type="Pfam" id="PF12697"/>
    </source>
</evidence>
<dbReference type="GO" id="GO:0016020">
    <property type="term" value="C:membrane"/>
    <property type="evidence" value="ECO:0007669"/>
    <property type="project" value="TreeGrafter"/>
</dbReference>
<reference evidence="3 4" key="1">
    <citation type="journal article" date="2019" name="Mol. Biol. Evol.">
        <title>Blast fungal genomes show frequent chromosomal changes, gene gains and losses, and effector gene turnover.</title>
        <authorList>
            <person name="Gomez Luciano L.B."/>
            <person name="Jason Tsai I."/>
            <person name="Chuma I."/>
            <person name="Tosa Y."/>
            <person name="Chen Y.H."/>
            <person name="Li J.Y."/>
            <person name="Li M.Y."/>
            <person name="Jade Lu M.Y."/>
            <person name="Nakayashiki H."/>
            <person name="Li W.H."/>
        </authorList>
    </citation>
    <scope>NUCLEOTIDE SEQUENCE [LARGE SCALE GENOMIC DNA]</scope>
    <source>
        <strain evidence="3">MZ5-1-6</strain>
    </source>
</reference>
<evidence type="ECO:0000256" key="1">
    <source>
        <dbReference type="SAM" id="MobiDB-lite"/>
    </source>
</evidence>
<protein>
    <recommendedName>
        <fullName evidence="2">AB hydrolase-1 domain-containing protein</fullName>
    </recommendedName>
</protein>
<dbReference type="InterPro" id="IPR029058">
    <property type="entry name" value="AB_hydrolase_fold"/>
</dbReference>
<evidence type="ECO:0000313" key="3">
    <source>
        <dbReference type="EMBL" id="QBZ62261.1"/>
    </source>
</evidence>
<feature type="compositionally biased region" description="Pro residues" evidence="1">
    <location>
        <begin position="147"/>
        <end position="157"/>
    </location>
</feature>
<dbReference type="Proteomes" id="UP000294847">
    <property type="component" value="Chromosome 5"/>
</dbReference>
<dbReference type="SUPFAM" id="SSF53474">
    <property type="entry name" value="alpha/beta-Hydrolases"/>
    <property type="match status" value="1"/>
</dbReference>
<dbReference type="InterPro" id="IPR000073">
    <property type="entry name" value="AB_hydrolase_1"/>
</dbReference>
<accession>A0A4P7NJL4</accession>
<dbReference type="PANTHER" id="PTHR43798">
    <property type="entry name" value="MONOACYLGLYCEROL LIPASE"/>
    <property type="match status" value="1"/>
</dbReference>
<feature type="domain" description="AB hydrolase-1" evidence="2">
    <location>
        <begin position="37"/>
        <end position="328"/>
    </location>
</feature>
<dbReference type="InterPro" id="IPR050266">
    <property type="entry name" value="AB_hydrolase_sf"/>
</dbReference>
<proteinExistence type="predicted"/>